<keyword evidence="2" id="KW-1185">Reference proteome</keyword>
<dbReference type="Proteomes" id="UP000009885">
    <property type="component" value="Unassembled WGS sequence"/>
</dbReference>
<dbReference type="Pfam" id="PF07438">
    <property type="entry name" value="DUF1514"/>
    <property type="match status" value="1"/>
</dbReference>
<dbReference type="EMBL" id="AMSQ01000002">
    <property type="protein sequence ID" value="EKU50329.1"/>
    <property type="molecule type" value="Genomic_DNA"/>
</dbReference>
<accession>K9ASP4</accession>
<protein>
    <submittedName>
        <fullName evidence="1">Uncharacterized protein</fullName>
    </submittedName>
</protein>
<name>K9ASP4_9STAP</name>
<dbReference type="InterPro" id="IPR009999">
    <property type="entry name" value="DUF1514"/>
</dbReference>
<dbReference type="PATRIC" id="fig|1229783.3.peg.359"/>
<reference evidence="1 2" key="1">
    <citation type="journal article" date="2013" name="Genome Announc.">
        <title>Genome Sequence of Staphylococcus massiliensis Strain S46, Isolated from the Surface of Healthy Human Skin.</title>
        <authorList>
            <person name="Srivastav R."/>
            <person name="Singh A."/>
            <person name="Jangir P.K."/>
            <person name="Kumari C."/>
            <person name="Muduli S."/>
            <person name="Sharma R."/>
        </authorList>
    </citation>
    <scope>NUCLEOTIDE SEQUENCE [LARGE SCALE GENOMIC DNA]</scope>
    <source>
        <strain evidence="1 2">S46</strain>
    </source>
</reference>
<proteinExistence type="predicted"/>
<evidence type="ECO:0000313" key="2">
    <source>
        <dbReference type="Proteomes" id="UP000009885"/>
    </source>
</evidence>
<organism evidence="1 2">
    <name type="scientific">Staphylococcus massiliensis S46</name>
    <dbReference type="NCBI Taxonomy" id="1229783"/>
    <lineage>
        <taxon>Bacteria</taxon>
        <taxon>Bacillati</taxon>
        <taxon>Bacillota</taxon>
        <taxon>Bacilli</taxon>
        <taxon>Bacillales</taxon>
        <taxon>Staphylococcaceae</taxon>
        <taxon>Staphylococcus</taxon>
    </lineage>
</organism>
<comment type="caution">
    <text evidence="1">The sequence shown here is derived from an EMBL/GenBank/DDBJ whole genome shotgun (WGS) entry which is preliminary data.</text>
</comment>
<dbReference type="AlphaFoldDB" id="K9ASP4"/>
<evidence type="ECO:0000313" key="1">
    <source>
        <dbReference type="EMBL" id="EKU50329.1"/>
    </source>
</evidence>
<sequence length="57" mass="6847">MWLFISIFLAILSLTLLSINKYLSKRIEQYECLFDELLKALDVEALNVYKNRYKEDD</sequence>
<gene>
    <name evidence="1" type="ORF">C273_01765</name>
</gene>
<dbReference type="STRING" id="1229783.C273_01765"/>